<dbReference type="Proteomes" id="UP000192936">
    <property type="component" value="Unassembled WGS sequence"/>
</dbReference>
<proteinExistence type="predicted"/>
<dbReference type="Pfam" id="PF10047">
    <property type="entry name" value="DUF2281"/>
    <property type="match status" value="1"/>
</dbReference>
<evidence type="ECO:0000313" key="3">
    <source>
        <dbReference type="Proteomes" id="UP000192936"/>
    </source>
</evidence>
<protein>
    <recommendedName>
        <fullName evidence="1">DUF2281 domain-containing protein</fullName>
    </recommendedName>
</protein>
<dbReference type="InterPro" id="IPR018739">
    <property type="entry name" value="DUF2281"/>
</dbReference>
<evidence type="ECO:0000313" key="2">
    <source>
        <dbReference type="EMBL" id="SMF92152.1"/>
    </source>
</evidence>
<dbReference type="EMBL" id="FXAK01000010">
    <property type="protein sequence ID" value="SMF92152.1"/>
    <property type="molecule type" value="Genomic_DNA"/>
</dbReference>
<dbReference type="RefSeq" id="WP_085092267.1">
    <property type="nucleotide sequence ID" value="NZ_FXAK01000010.1"/>
</dbReference>
<dbReference type="STRING" id="286727.SAMN02982917_0499"/>
<dbReference type="AlphaFoldDB" id="A0A1X7HSZ2"/>
<gene>
    <name evidence="2" type="ORF">SAMN02982917_0499</name>
</gene>
<reference evidence="2 3" key="1">
    <citation type="submission" date="2017-04" db="EMBL/GenBank/DDBJ databases">
        <authorList>
            <person name="Afonso C.L."/>
            <person name="Miller P.J."/>
            <person name="Scott M.A."/>
            <person name="Spackman E."/>
            <person name="Goraichik I."/>
            <person name="Dimitrov K.M."/>
            <person name="Suarez D.L."/>
            <person name="Swayne D.E."/>
        </authorList>
    </citation>
    <scope>NUCLEOTIDE SEQUENCE [LARGE SCALE GENOMIC DNA]</scope>
    <source>
        <strain evidence="2 3">A2P</strain>
    </source>
</reference>
<accession>A0A1X7HSZ2</accession>
<feature type="domain" description="DUF2281" evidence="1">
    <location>
        <begin position="5"/>
        <end position="36"/>
    </location>
</feature>
<sequence>MGYAELIKKLQALPEDKQAEVFDFVEFLAARFAASKDAGRDEWSGNEFAEFSMEQAMRGMEDDPVTYSRGDLREVWR</sequence>
<dbReference type="OrthoDB" id="7306710at2"/>
<name>A0A1X7HSZ2_9PROT</name>
<organism evidence="2 3">
    <name type="scientific">Azospirillum oryzae</name>
    <dbReference type="NCBI Taxonomy" id="286727"/>
    <lineage>
        <taxon>Bacteria</taxon>
        <taxon>Pseudomonadati</taxon>
        <taxon>Pseudomonadota</taxon>
        <taxon>Alphaproteobacteria</taxon>
        <taxon>Rhodospirillales</taxon>
        <taxon>Azospirillaceae</taxon>
        <taxon>Azospirillum</taxon>
    </lineage>
</organism>
<evidence type="ECO:0000259" key="1">
    <source>
        <dbReference type="Pfam" id="PF10047"/>
    </source>
</evidence>